<evidence type="ECO:0000313" key="2">
    <source>
        <dbReference type="Proteomes" id="UP001214072"/>
    </source>
</evidence>
<proteinExistence type="predicted"/>
<organism evidence="1 2">
    <name type="scientific">Caulobacter phage BL198</name>
    <dbReference type="NCBI Taxonomy" id="3020395"/>
    <lineage>
        <taxon>Viruses</taxon>
        <taxon>Duplodnaviria</taxon>
        <taxon>Heunggongvirae</taxon>
        <taxon>Uroviricota</taxon>
        <taxon>Caudoviricetes</taxon>
        <taxon>Autographivirales</taxon>
        <taxon>Autonotataviridae</taxon>
        <taxon>Percyvirus</taxon>
        <taxon>Percyvirus BL198</taxon>
    </lineage>
</organism>
<evidence type="ECO:0000313" key="1">
    <source>
        <dbReference type="EMBL" id="WCD56043.1"/>
    </source>
</evidence>
<dbReference type="Proteomes" id="UP001214072">
    <property type="component" value="Segment"/>
</dbReference>
<dbReference type="EMBL" id="OQ135102">
    <property type="protein sequence ID" value="WCD56043.1"/>
    <property type="molecule type" value="Genomic_DNA"/>
</dbReference>
<keyword evidence="2" id="KW-1185">Reference proteome</keyword>
<name>A0AAE9X6Z3_9CAUD</name>
<accession>A0AAE9X6Z3</accession>
<sequence>MTIGSITAGLTRKAVVLATTLHIFGLRQAVASAVRQEKDAEQAKQAAVAVSSRAEALCAAAYASEDQAVLAERKAKQNTKNIVAAAKAEAKSLGRKETFVP</sequence>
<gene>
    <name evidence="1" type="primary">BL198_gp014</name>
</gene>
<reference evidence="1" key="2">
    <citation type="journal article" date="2024" name="Viruses">
        <title>New Genera and Species of Caulobacter and Brevundimonas Bacteriophages Provide Insights into Phage Genome Evolution.</title>
        <authorList>
            <person name="Ely B."/>
            <person name="Hils M."/>
            <person name="Clarke A."/>
            <person name="Albert M."/>
            <person name="Holness N."/>
            <person name="Lenski J."/>
            <person name="Mohammadi T."/>
        </authorList>
    </citation>
    <scope>NUCLEOTIDE SEQUENCE</scope>
</reference>
<reference evidence="1" key="1">
    <citation type="submission" date="2022-12" db="EMBL/GenBank/DDBJ databases">
        <authorList>
            <person name="Hils M."/>
            <person name="Clarke A."/>
            <person name="Albert M."/>
            <person name="Lenski J."/>
        </authorList>
    </citation>
    <scope>NUCLEOTIDE SEQUENCE</scope>
</reference>
<protein>
    <submittedName>
        <fullName evidence="1">Uncharacterized protein</fullName>
    </submittedName>
</protein>